<protein>
    <recommendedName>
        <fullName evidence="4">Cyclase</fullName>
    </recommendedName>
</protein>
<dbReference type="SUPFAM" id="SSF102198">
    <property type="entry name" value="Putative cyclase"/>
    <property type="match status" value="1"/>
</dbReference>
<dbReference type="GO" id="GO:0019441">
    <property type="term" value="P:L-tryptophan catabolic process to kynurenine"/>
    <property type="evidence" value="ECO:0007669"/>
    <property type="project" value="InterPro"/>
</dbReference>
<reference evidence="2" key="1">
    <citation type="submission" date="2022-12" db="EMBL/GenBank/DDBJ databases">
        <authorList>
            <person name="Petersen C."/>
        </authorList>
    </citation>
    <scope>NUCLEOTIDE SEQUENCE</scope>
    <source>
        <strain evidence="2">IBT 21472</strain>
    </source>
</reference>
<organism evidence="2 3">
    <name type="scientific">Penicillium atrosanguineum</name>
    <dbReference type="NCBI Taxonomy" id="1132637"/>
    <lineage>
        <taxon>Eukaryota</taxon>
        <taxon>Fungi</taxon>
        <taxon>Dikarya</taxon>
        <taxon>Ascomycota</taxon>
        <taxon>Pezizomycotina</taxon>
        <taxon>Eurotiomycetes</taxon>
        <taxon>Eurotiomycetidae</taxon>
        <taxon>Eurotiales</taxon>
        <taxon>Aspergillaceae</taxon>
        <taxon>Penicillium</taxon>
    </lineage>
</organism>
<dbReference type="InterPro" id="IPR007325">
    <property type="entry name" value="KFase/CYL"/>
</dbReference>
<reference evidence="2" key="2">
    <citation type="journal article" date="2023" name="IMA Fungus">
        <title>Comparative genomic study of the Penicillium genus elucidates a diverse pangenome and 15 lateral gene transfer events.</title>
        <authorList>
            <person name="Petersen C."/>
            <person name="Sorensen T."/>
            <person name="Nielsen M.R."/>
            <person name="Sondergaard T.E."/>
            <person name="Sorensen J.L."/>
            <person name="Fitzpatrick D.A."/>
            <person name="Frisvad J.C."/>
            <person name="Nielsen K.L."/>
        </authorList>
    </citation>
    <scope>NUCLEOTIDE SEQUENCE</scope>
    <source>
        <strain evidence="2">IBT 21472</strain>
    </source>
</reference>
<evidence type="ECO:0008006" key="4">
    <source>
        <dbReference type="Google" id="ProtNLM"/>
    </source>
</evidence>
<proteinExistence type="inferred from homology"/>
<evidence type="ECO:0000256" key="1">
    <source>
        <dbReference type="ARBA" id="ARBA00007865"/>
    </source>
</evidence>
<dbReference type="Proteomes" id="UP001147746">
    <property type="component" value="Unassembled WGS sequence"/>
</dbReference>
<gene>
    <name evidence="2" type="ORF">N7476_003772</name>
</gene>
<name>A0A9W9U7F3_9EURO</name>
<dbReference type="Pfam" id="PF04199">
    <property type="entry name" value="Cyclase"/>
    <property type="match status" value="1"/>
</dbReference>
<comment type="similarity">
    <text evidence="1">Belongs to the Cyclase 1 superfamily.</text>
</comment>
<dbReference type="PANTHER" id="PTHR34861">
    <property type="match status" value="1"/>
</dbReference>
<keyword evidence="3" id="KW-1185">Reference proteome</keyword>
<comment type="caution">
    <text evidence="2">The sequence shown here is derived from an EMBL/GenBank/DDBJ whole genome shotgun (WGS) entry which is preliminary data.</text>
</comment>
<dbReference type="EMBL" id="JAPZBO010000003">
    <property type="protein sequence ID" value="KAJ5320770.1"/>
    <property type="molecule type" value="Genomic_DNA"/>
</dbReference>
<dbReference type="InterPro" id="IPR037175">
    <property type="entry name" value="KFase_sf"/>
</dbReference>
<dbReference type="GO" id="GO:0004061">
    <property type="term" value="F:arylformamidase activity"/>
    <property type="evidence" value="ECO:0007669"/>
    <property type="project" value="InterPro"/>
</dbReference>
<evidence type="ECO:0000313" key="3">
    <source>
        <dbReference type="Proteomes" id="UP001147746"/>
    </source>
</evidence>
<accession>A0A9W9U7F3</accession>
<dbReference type="AlphaFoldDB" id="A0A9W9U7F3"/>
<dbReference type="PANTHER" id="PTHR34861:SF10">
    <property type="entry name" value="CYCLASE"/>
    <property type="match status" value="1"/>
</dbReference>
<dbReference type="Gene3D" id="3.50.30.50">
    <property type="entry name" value="Putative cyclase"/>
    <property type="match status" value="1"/>
</dbReference>
<evidence type="ECO:0000313" key="2">
    <source>
        <dbReference type="EMBL" id="KAJ5320770.1"/>
    </source>
</evidence>
<sequence>MTFSVPQFDDLPPVEGMPQGCAWGIFDKNGTKDVYGTLNLLTPDVVKAAAEEVQKGISISLNWPIGSMKIPGYFRKSLNHTVMKLEDPKANLHYGFDDEVEFNTQASSQWDSLCHFMHLPSGKFYNGANPTVKNLQNPAQNSQKFPTLEHWHDRGCIAGRGVLIDFKSYADAKCFKFDPFSSFRIGIKDIEKVAAYQGVTFRQGDILIVRFGFTEALGKMTAEEQRVKMSTHSYCGLDGTEEMARWLWNQHFAAIASDNLAVEAMPPIVDGETQPFTQLVLHQWCLSLFGMPLGELWHLKDLAEQCKKYKKYTFLLTSSPLNVPGAVGSPPNALALL</sequence>